<keyword evidence="10" id="KW-0479">Metal-binding</keyword>
<name>A0A510US86_9CELL</name>
<evidence type="ECO:0000313" key="20">
    <source>
        <dbReference type="Proteomes" id="UP000321386"/>
    </source>
</evidence>
<evidence type="ECO:0000259" key="18">
    <source>
        <dbReference type="PROSITE" id="PS51669"/>
    </source>
</evidence>
<keyword evidence="12" id="KW-0560">Oxidoreductase</keyword>
<evidence type="ECO:0000256" key="16">
    <source>
        <dbReference type="ARBA" id="ARBA00023136"/>
    </source>
</evidence>
<comment type="subcellular location">
    <subcellularLocation>
        <location evidence="3">Cell membrane</location>
        <topology evidence="3">Peripheral membrane protein</topology>
    </subcellularLocation>
</comment>
<dbReference type="PANTHER" id="PTHR43105">
    <property type="entry name" value="RESPIRATORY NITRATE REDUCTASE"/>
    <property type="match status" value="1"/>
</dbReference>
<dbReference type="NCBIfam" id="TIGR01580">
    <property type="entry name" value="narG"/>
    <property type="match status" value="1"/>
</dbReference>
<dbReference type="Proteomes" id="UP000321386">
    <property type="component" value="Unassembled WGS sequence"/>
</dbReference>
<dbReference type="InterPro" id="IPR009010">
    <property type="entry name" value="Asp_de-COase-like_dom_sf"/>
</dbReference>
<accession>A0A510US86</accession>
<keyword evidence="8" id="KW-0004">4Fe-4S</keyword>
<proteinExistence type="inferred from homology"/>
<reference evidence="19 20" key="1">
    <citation type="submission" date="2019-07" db="EMBL/GenBank/DDBJ databases">
        <title>Whole genome shotgun sequence of Cellulomonas persica NBRC 101101.</title>
        <authorList>
            <person name="Hosoyama A."/>
            <person name="Uohara A."/>
            <person name="Ohji S."/>
            <person name="Ichikawa N."/>
        </authorList>
    </citation>
    <scope>NUCLEOTIDE SEQUENCE [LARGE SCALE GENOMIC DNA]</scope>
    <source>
        <strain evidence="19 20">NBRC 101101</strain>
    </source>
</reference>
<dbReference type="GO" id="GO:0051539">
    <property type="term" value="F:4 iron, 4 sulfur cluster binding"/>
    <property type="evidence" value="ECO:0007669"/>
    <property type="project" value="UniProtKB-KW"/>
</dbReference>
<keyword evidence="14" id="KW-0411">Iron-sulfur</keyword>
<organism evidence="19 20">
    <name type="scientific">Cellulomonas persica</name>
    <dbReference type="NCBI Taxonomy" id="76861"/>
    <lineage>
        <taxon>Bacteria</taxon>
        <taxon>Bacillati</taxon>
        <taxon>Actinomycetota</taxon>
        <taxon>Actinomycetes</taxon>
        <taxon>Micrococcales</taxon>
        <taxon>Cellulomonadaceae</taxon>
        <taxon>Cellulomonas</taxon>
    </lineage>
</organism>
<sequence length="1284" mass="141705">MWGAAVPAIFHGRFRVARVTPVARVGPMADPQLPGLDGPASDVLLRAGRFFTRWDETDDGRAVFREGGRRGDVFYRDRWRHDKVVRSTHGVNCTGSCSWKVYVKDGIITWEAQQTDYPSPGPDRPDYEPRGCPRGAAFSWYTYSPTRVRYPYARGVLVEMYREAKARLGDPVAAWAEITGDPVKRRRYQQARGKGGLVRVTWDEAVEMVAAAHVHTIKAYGPDRCAGFSPIPAMSMVSHAVGTRFIQLIGGVMTSFYDWYADLPVASPQMFGDQTDVPESGDWWDATYLMMWGSNVPVTRTPDAHWMAEVRYRGTKVVTVSPDYADNTKFADEWLPAAAGTDGALAMGMGHVVLKEYLVEREVPFFRDYVRRYTDLPFLVTLEERDGAYVPGRFLRAEDLSDEQGSPDSAGADPVTAPDGEGAAWKTVLLDQATGRPVVPNGSLGFRYTDSGEGRWNLDLEGVVPALSIRDARSSDAGSSGTTDEAVEVLLPRFDDPGGTGAVQRRGVPVRRVNGHLVTTVFDLTLAHYGVGRDGLPGQWPTGYDDATQGCTPAWQEAHTSVPAEACTRIAREFATNAEKSQGRSMIIMGAGICQWFHGDATYRAILALLAFTGCFGRNGGGWAHYVGQEKCRPLTGWISLANALDWSRPPRTMTGTSYWYMHTDQWRFDGYSADELAWPLADGHLAKMHTADTIAASARRGWMPFYPQFDANPLDLADEATAATQDGSAPDAASHVAGRLKDGSLRFAVEDVDAPENWPRTLVLWRSNLLGSSAKGDEYFLKYLLGTHSNVQAPEPTARPSDVTWRDDIPEGKLDLLVSADFRMTSTTMLSDVVLPAATWYEKHDLSSTDMHPFVHAFSPAIDPPWEARSDFDAFHLVARRFSELAATHLGVRKDLVSVPMQHDTPGEMPRDGGAGGDWRHGDAPAVPGVTMPLLQVVERDYTAIADKLGSLGPLASTQGFTVKNVTYRLEHEVERLGRLNGVMLGGAGDGRPALDTDVKMAEAILALSGTTNGELATQGFRTLERRVGKELHDLAEGSEEKRITFPDTQARPVPVITSPEWSGSETGGRRYAPFTVNVERLKPWHTLTGRMHLFLDHGWMKDLGEALPIYRPPLDLHRLLGEPELGPDGAKQVTVRYLTPHNKWSIHSEYQDNLLMLSLSRGGPTCWMSPADADAIGAKDNEWIECSNANGIFVARAIVSHRMPEGVVFVHHAQERTIDVPKTEKTRRRGGIHNSVTRLLVKPTHLIGGYAQLSYAFNYLGPTGNQRDIVATIRRRSQDVEY</sequence>
<keyword evidence="7" id="KW-1003">Cell membrane</keyword>
<evidence type="ECO:0000256" key="10">
    <source>
        <dbReference type="ARBA" id="ARBA00022723"/>
    </source>
</evidence>
<evidence type="ECO:0000256" key="17">
    <source>
        <dbReference type="ARBA" id="ARBA00048294"/>
    </source>
</evidence>
<dbReference type="InterPro" id="IPR006468">
    <property type="entry name" value="NarG"/>
</dbReference>
<dbReference type="PROSITE" id="PS00490">
    <property type="entry name" value="MOLYBDOPTERIN_PROK_2"/>
    <property type="match status" value="1"/>
</dbReference>
<gene>
    <name evidence="19" type="ORF">CPE01_12360</name>
</gene>
<comment type="cofactor">
    <cofactor evidence="1">
        <name>Mo-bis(molybdopterin guanine dinucleotide)</name>
        <dbReference type="ChEBI" id="CHEBI:60539"/>
    </cofactor>
</comment>
<dbReference type="EMBL" id="BJUA01000005">
    <property type="protein sequence ID" value="GEK17503.1"/>
    <property type="molecule type" value="Genomic_DNA"/>
</dbReference>
<dbReference type="PANTHER" id="PTHR43105:SF2">
    <property type="entry name" value="RESPIRATORY NITRATE REDUCTASE 2 ALPHA CHAIN"/>
    <property type="match status" value="1"/>
</dbReference>
<keyword evidence="13" id="KW-0408">Iron</keyword>
<dbReference type="InterPro" id="IPR006656">
    <property type="entry name" value="Mopterin_OxRdtase"/>
</dbReference>
<dbReference type="GO" id="GO:0009325">
    <property type="term" value="C:nitrate reductase complex"/>
    <property type="evidence" value="ECO:0007669"/>
    <property type="project" value="InterPro"/>
</dbReference>
<evidence type="ECO:0000256" key="11">
    <source>
        <dbReference type="ARBA" id="ARBA00022982"/>
    </source>
</evidence>
<evidence type="ECO:0000256" key="5">
    <source>
        <dbReference type="ARBA" id="ARBA00012500"/>
    </source>
</evidence>
<dbReference type="InterPro" id="IPR006655">
    <property type="entry name" value="Mopterin_OxRdtase_prok_CS"/>
</dbReference>
<evidence type="ECO:0000256" key="13">
    <source>
        <dbReference type="ARBA" id="ARBA00023004"/>
    </source>
</evidence>
<dbReference type="GO" id="GO:0046872">
    <property type="term" value="F:metal ion binding"/>
    <property type="evidence" value="ECO:0007669"/>
    <property type="project" value="UniProtKB-KW"/>
</dbReference>
<evidence type="ECO:0000256" key="15">
    <source>
        <dbReference type="ARBA" id="ARBA00023063"/>
    </source>
</evidence>
<keyword evidence="15" id="KW-0534">Nitrate assimilation</keyword>
<keyword evidence="16" id="KW-0472">Membrane</keyword>
<evidence type="ECO:0000256" key="9">
    <source>
        <dbReference type="ARBA" id="ARBA00022505"/>
    </source>
</evidence>
<dbReference type="EC" id="1.7.5.1" evidence="5"/>
<comment type="catalytic activity">
    <reaction evidence="17">
        <text>nitrate + a quinol = a quinone + nitrite + H2O</text>
        <dbReference type="Rhea" id="RHEA:56144"/>
        <dbReference type="ChEBI" id="CHEBI:15377"/>
        <dbReference type="ChEBI" id="CHEBI:16301"/>
        <dbReference type="ChEBI" id="CHEBI:17632"/>
        <dbReference type="ChEBI" id="CHEBI:24646"/>
        <dbReference type="ChEBI" id="CHEBI:132124"/>
        <dbReference type="EC" id="1.7.5.1"/>
    </reaction>
</comment>
<dbReference type="GO" id="GO:0160182">
    <property type="term" value="F:nitrate reductase (quinone) activity"/>
    <property type="evidence" value="ECO:0007669"/>
    <property type="project" value="UniProtKB-EC"/>
</dbReference>
<dbReference type="GO" id="GO:0043546">
    <property type="term" value="F:molybdopterin cofactor binding"/>
    <property type="evidence" value="ECO:0007669"/>
    <property type="project" value="InterPro"/>
</dbReference>
<keyword evidence="20" id="KW-1185">Reference proteome</keyword>
<feature type="domain" description="4Fe-4S Mo/W bis-MGD-type" evidence="18">
    <location>
        <begin position="82"/>
        <end position="146"/>
    </location>
</feature>
<evidence type="ECO:0000256" key="7">
    <source>
        <dbReference type="ARBA" id="ARBA00022475"/>
    </source>
</evidence>
<dbReference type="GO" id="GO:0042128">
    <property type="term" value="P:nitrate assimilation"/>
    <property type="evidence" value="ECO:0007669"/>
    <property type="project" value="UniProtKB-KW"/>
</dbReference>
<evidence type="ECO:0000256" key="3">
    <source>
        <dbReference type="ARBA" id="ARBA00004202"/>
    </source>
</evidence>
<dbReference type="InterPro" id="IPR027467">
    <property type="entry name" value="MopterinOxRdtase_cofactor_BS"/>
</dbReference>
<dbReference type="SUPFAM" id="SSF53706">
    <property type="entry name" value="Formate dehydrogenase/DMSO reductase, domains 1-3"/>
    <property type="match status" value="1"/>
</dbReference>
<protein>
    <recommendedName>
        <fullName evidence="5">nitrate reductase (quinone)</fullName>
        <ecNumber evidence="5">1.7.5.1</ecNumber>
    </recommendedName>
</protein>
<evidence type="ECO:0000256" key="12">
    <source>
        <dbReference type="ARBA" id="ARBA00023002"/>
    </source>
</evidence>
<evidence type="ECO:0000256" key="6">
    <source>
        <dbReference type="ARBA" id="ARBA00022448"/>
    </source>
</evidence>
<comment type="caution">
    <text evidence="19">The sequence shown here is derived from an EMBL/GenBank/DDBJ whole genome shotgun (WGS) entry which is preliminary data.</text>
</comment>
<dbReference type="SMART" id="SM00926">
    <property type="entry name" value="Molybdop_Fe4S4"/>
    <property type="match status" value="1"/>
</dbReference>
<evidence type="ECO:0000256" key="14">
    <source>
        <dbReference type="ARBA" id="ARBA00023014"/>
    </source>
</evidence>
<dbReference type="SUPFAM" id="SSF50692">
    <property type="entry name" value="ADC-like"/>
    <property type="match status" value="1"/>
</dbReference>
<keyword evidence="6" id="KW-0813">Transport</keyword>
<dbReference type="PROSITE" id="PS51669">
    <property type="entry name" value="4FE4S_MOW_BIS_MGD"/>
    <property type="match status" value="1"/>
</dbReference>
<keyword evidence="11" id="KW-0249">Electron transport</keyword>
<dbReference type="InterPro" id="IPR050123">
    <property type="entry name" value="Prok_molybdopt-oxidoreductase"/>
</dbReference>
<dbReference type="PROSITE" id="PS00551">
    <property type="entry name" value="MOLYBDOPTERIN_PROK_1"/>
    <property type="match status" value="1"/>
</dbReference>
<keyword evidence="9" id="KW-0500">Molybdenum</keyword>
<comment type="similarity">
    <text evidence="4">Belongs to the prokaryotic molybdopterin-containing oxidoreductase family.</text>
</comment>
<evidence type="ECO:0000256" key="4">
    <source>
        <dbReference type="ARBA" id="ARBA00010312"/>
    </source>
</evidence>
<dbReference type="InterPro" id="IPR006963">
    <property type="entry name" value="Mopterin_OxRdtase_4Fe-4S_dom"/>
</dbReference>
<dbReference type="GO" id="GO:0005886">
    <property type="term" value="C:plasma membrane"/>
    <property type="evidence" value="ECO:0007669"/>
    <property type="project" value="UniProtKB-SubCell"/>
</dbReference>
<dbReference type="Pfam" id="PF01568">
    <property type="entry name" value="Molydop_binding"/>
    <property type="match status" value="1"/>
</dbReference>
<evidence type="ECO:0000256" key="1">
    <source>
        <dbReference type="ARBA" id="ARBA00001942"/>
    </source>
</evidence>
<dbReference type="InterPro" id="IPR037943">
    <property type="entry name" value="MopB_CT_Nitrate-R-NarG-like"/>
</dbReference>
<dbReference type="Pfam" id="PF00384">
    <property type="entry name" value="Molybdopterin"/>
    <property type="match status" value="1"/>
</dbReference>
<evidence type="ECO:0000256" key="2">
    <source>
        <dbReference type="ARBA" id="ARBA00001966"/>
    </source>
</evidence>
<evidence type="ECO:0000256" key="8">
    <source>
        <dbReference type="ARBA" id="ARBA00022485"/>
    </source>
</evidence>
<dbReference type="CDD" id="cd02776">
    <property type="entry name" value="MopB_CT_Nitrate-R-NarG-like"/>
    <property type="match status" value="1"/>
</dbReference>
<evidence type="ECO:0000313" key="19">
    <source>
        <dbReference type="EMBL" id="GEK17503.1"/>
    </source>
</evidence>
<dbReference type="CDD" id="cd02750">
    <property type="entry name" value="MopB_Nitrate-R-NarG-like"/>
    <property type="match status" value="1"/>
</dbReference>
<dbReference type="Gene3D" id="3.40.50.12440">
    <property type="match status" value="1"/>
</dbReference>
<comment type="cofactor">
    <cofactor evidence="2">
        <name>[4Fe-4S] cluster</name>
        <dbReference type="ChEBI" id="CHEBI:49883"/>
    </cofactor>
</comment>
<dbReference type="InterPro" id="IPR006657">
    <property type="entry name" value="MoPterin_dinucl-bd_dom"/>
</dbReference>